<dbReference type="SUPFAM" id="SSF46785">
    <property type="entry name" value="Winged helix' DNA-binding domain"/>
    <property type="match status" value="1"/>
</dbReference>
<dbReference type="Gene3D" id="3.30.1490.190">
    <property type="match status" value="1"/>
</dbReference>
<organism evidence="8 9">
    <name type="scientific">Syntrophotalea acetylenica</name>
    <name type="common">Pelobacter acetylenicus</name>
    <dbReference type="NCBI Taxonomy" id="29542"/>
    <lineage>
        <taxon>Bacteria</taxon>
        <taxon>Pseudomonadati</taxon>
        <taxon>Thermodesulfobacteriota</taxon>
        <taxon>Desulfuromonadia</taxon>
        <taxon>Desulfuromonadales</taxon>
        <taxon>Syntrophotaleaceae</taxon>
        <taxon>Syntrophotalea</taxon>
    </lineage>
</organism>
<dbReference type="GO" id="GO:0008270">
    <property type="term" value="F:zinc ion binding"/>
    <property type="evidence" value="ECO:0007669"/>
    <property type="project" value="TreeGrafter"/>
</dbReference>
<keyword evidence="4" id="KW-0805">Transcription regulation</keyword>
<dbReference type="InterPro" id="IPR036388">
    <property type="entry name" value="WH-like_DNA-bd_sf"/>
</dbReference>
<dbReference type="AlphaFoldDB" id="A0A1L3GK13"/>
<sequence>MSEVIMSEQKKLQELMATCRARGVSLTPQRLGVMRALSARRDHPTADQLYADLIRQLPGISRTTVYRVLETFVRLDLVRKIDSRDSKAHFDGDTSLHPHLVCLGCGRVMDYEDRSFGILQPPEVTGDGFRIVDYAVTLVGFCEDCQRDNIDR</sequence>
<evidence type="ECO:0000313" key="8">
    <source>
        <dbReference type="EMBL" id="APG26269.1"/>
    </source>
</evidence>
<dbReference type="Pfam" id="PF01475">
    <property type="entry name" value="FUR"/>
    <property type="match status" value="1"/>
</dbReference>
<evidence type="ECO:0000256" key="1">
    <source>
        <dbReference type="ARBA" id="ARBA00007957"/>
    </source>
</evidence>
<dbReference type="InterPro" id="IPR036390">
    <property type="entry name" value="WH_DNA-bd_sf"/>
</dbReference>
<dbReference type="GO" id="GO:0000976">
    <property type="term" value="F:transcription cis-regulatory region binding"/>
    <property type="evidence" value="ECO:0007669"/>
    <property type="project" value="TreeGrafter"/>
</dbReference>
<evidence type="ECO:0000256" key="3">
    <source>
        <dbReference type="ARBA" id="ARBA00022833"/>
    </source>
</evidence>
<dbReference type="STRING" id="29542.A6070_02085"/>
<evidence type="ECO:0000256" key="4">
    <source>
        <dbReference type="ARBA" id="ARBA00023015"/>
    </source>
</evidence>
<dbReference type="Gene3D" id="1.10.10.10">
    <property type="entry name" value="Winged helix-like DNA-binding domain superfamily/Winged helix DNA-binding domain"/>
    <property type="match status" value="1"/>
</dbReference>
<dbReference type="PANTHER" id="PTHR33202:SF7">
    <property type="entry name" value="FERRIC UPTAKE REGULATION PROTEIN"/>
    <property type="match status" value="1"/>
</dbReference>
<dbReference type="GO" id="GO:1900376">
    <property type="term" value="P:regulation of secondary metabolite biosynthetic process"/>
    <property type="evidence" value="ECO:0007669"/>
    <property type="project" value="TreeGrafter"/>
</dbReference>
<keyword evidence="6" id="KW-0804">Transcription</keyword>
<feature type="binding site" evidence="7">
    <location>
        <position position="105"/>
    </location>
    <ligand>
        <name>Zn(2+)</name>
        <dbReference type="ChEBI" id="CHEBI:29105"/>
    </ligand>
</feature>
<evidence type="ECO:0000256" key="2">
    <source>
        <dbReference type="ARBA" id="ARBA00022491"/>
    </source>
</evidence>
<gene>
    <name evidence="8" type="ORF">A7E75_08125</name>
</gene>
<keyword evidence="9" id="KW-1185">Reference proteome</keyword>
<dbReference type="EMBL" id="CP015518">
    <property type="protein sequence ID" value="APG26269.1"/>
    <property type="molecule type" value="Genomic_DNA"/>
</dbReference>
<accession>A0A1L3GK13</accession>
<dbReference type="GO" id="GO:0045892">
    <property type="term" value="P:negative regulation of DNA-templated transcription"/>
    <property type="evidence" value="ECO:0007669"/>
    <property type="project" value="TreeGrafter"/>
</dbReference>
<dbReference type="CDD" id="cd07153">
    <property type="entry name" value="Fur_like"/>
    <property type="match status" value="1"/>
</dbReference>
<keyword evidence="5" id="KW-0238">DNA-binding</keyword>
<protein>
    <submittedName>
        <fullName evidence="8">Uncharacterized protein</fullName>
    </submittedName>
</protein>
<keyword evidence="2" id="KW-0678">Repressor</keyword>
<comment type="similarity">
    <text evidence="1">Belongs to the Fur family.</text>
</comment>
<evidence type="ECO:0000256" key="5">
    <source>
        <dbReference type="ARBA" id="ARBA00023125"/>
    </source>
</evidence>
<evidence type="ECO:0000256" key="7">
    <source>
        <dbReference type="PIRSR" id="PIRSR602481-1"/>
    </source>
</evidence>
<evidence type="ECO:0000256" key="6">
    <source>
        <dbReference type="ARBA" id="ARBA00023163"/>
    </source>
</evidence>
<keyword evidence="7" id="KW-0479">Metal-binding</keyword>
<reference evidence="8 9" key="1">
    <citation type="journal article" date="2017" name="Genome Announc.">
        <title>Complete Genome Sequences of Two Acetylene-Fermenting Pelobacter acetylenicus Strains.</title>
        <authorList>
            <person name="Sutton J.M."/>
            <person name="Baesman S.M."/>
            <person name="Fierst J.L."/>
            <person name="Poret-Peterson A.T."/>
            <person name="Oremland R.S."/>
            <person name="Dunlap D.S."/>
            <person name="Akob D.M."/>
        </authorList>
    </citation>
    <scope>NUCLEOTIDE SEQUENCE [LARGE SCALE GENOMIC DNA]</scope>
    <source>
        <strain evidence="8 9">DSM 3247</strain>
    </source>
</reference>
<proteinExistence type="inferred from homology"/>
<feature type="binding site" evidence="7">
    <location>
        <position position="142"/>
    </location>
    <ligand>
        <name>Zn(2+)</name>
        <dbReference type="ChEBI" id="CHEBI:29105"/>
    </ligand>
</feature>
<evidence type="ECO:0000313" key="9">
    <source>
        <dbReference type="Proteomes" id="UP000182264"/>
    </source>
</evidence>
<dbReference type="InterPro" id="IPR002481">
    <property type="entry name" value="FUR"/>
</dbReference>
<dbReference type="GO" id="GO:0003700">
    <property type="term" value="F:DNA-binding transcription factor activity"/>
    <property type="evidence" value="ECO:0007669"/>
    <property type="project" value="InterPro"/>
</dbReference>
<dbReference type="PANTHER" id="PTHR33202">
    <property type="entry name" value="ZINC UPTAKE REGULATION PROTEIN"/>
    <property type="match status" value="1"/>
</dbReference>
<comment type="cofactor">
    <cofactor evidence="7">
        <name>Zn(2+)</name>
        <dbReference type="ChEBI" id="CHEBI:29105"/>
    </cofactor>
    <text evidence="7">Binds 1 zinc ion per subunit.</text>
</comment>
<feature type="binding site" evidence="7">
    <location>
        <position position="145"/>
    </location>
    <ligand>
        <name>Zn(2+)</name>
        <dbReference type="ChEBI" id="CHEBI:29105"/>
    </ligand>
</feature>
<keyword evidence="3 7" id="KW-0862">Zinc</keyword>
<name>A0A1L3GK13_SYNAC</name>
<dbReference type="InterPro" id="IPR043135">
    <property type="entry name" value="Fur_C"/>
</dbReference>
<feature type="binding site" evidence="7">
    <location>
        <position position="102"/>
    </location>
    <ligand>
        <name>Zn(2+)</name>
        <dbReference type="ChEBI" id="CHEBI:29105"/>
    </ligand>
</feature>
<dbReference type="Proteomes" id="UP000182264">
    <property type="component" value="Chromosome"/>
</dbReference>